<dbReference type="EMBL" id="JAHRIO010092299">
    <property type="protein sequence ID" value="MEQ2189185.1"/>
    <property type="molecule type" value="Genomic_DNA"/>
</dbReference>
<sequence length="502" mass="56863">ELNSERMIKAANGKRMKLLKVFTESLRFLKDDALNTINSQINGIQFDASDFIWVLTVPVIWSHLARQFMREAATKAGIITEETGDKLVIALEPEAASVWCKKLPSDDFIVKDDIRKPLEETAGTRYIVVDCGGGTVDFTVHEVLESRALKELYKASGNNLGGQSVDRKFRKFLREIFCDGVWDAYERDYPSELQQMMYDFAIHKQKNQDAEITCPPNLKEMANKNIGRFFKSVEGASFDGDYIKISRDKLRSFFDESLKGISESLREIFKTGLHTGFVLLVGGYAQSQILQDHIIDQFGDQCKVLCPIRAQETILRGAVEVGRNPEVVYSRKSSFTYGFAVCERFLESKHNEKKKFIVNGRAWSKDIFKKLVEKDEDIRWDETRQHLCIPARANQVEMKLKFYSSLKNNPLYVDEEGAEEVGLLSVDVGKGGKVKTEIKFQTEIRATGTNLITGQKKEIKITFMTKDQECVIEGDTEETSESKCVIDGPVLGEVLDGADRST</sequence>
<comment type="caution">
    <text evidence="1">The sequence shown here is derived from an EMBL/GenBank/DDBJ whole genome shotgun (WGS) entry which is preliminary data.</text>
</comment>
<keyword evidence="2" id="KW-1185">Reference proteome</keyword>
<dbReference type="InterPro" id="IPR043129">
    <property type="entry name" value="ATPase_NBD"/>
</dbReference>
<reference evidence="1 2" key="1">
    <citation type="submission" date="2021-06" db="EMBL/GenBank/DDBJ databases">
        <authorList>
            <person name="Palmer J.M."/>
        </authorList>
    </citation>
    <scope>NUCLEOTIDE SEQUENCE [LARGE SCALE GENOMIC DNA]</scope>
    <source>
        <strain evidence="1 2">GA_2019</strain>
        <tissue evidence="1">Muscle</tissue>
    </source>
</reference>
<dbReference type="Gene3D" id="3.90.640.10">
    <property type="entry name" value="Actin, Chain A, domain 4"/>
    <property type="match status" value="1"/>
</dbReference>
<evidence type="ECO:0000313" key="2">
    <source>
        <dbReference type="Proteomes" id="UP001476798"/>
    </source>
</evidence>
<dbReference type="CDD" id="cd10229">
    <property type="entry name" value="ASKHA_NBD_HSP70_HSPA12"/>
    <property type="match status" value="1"/>
</dbReference>
<dbReference type="SUPFAM" id="SSF53067">
    <property type="entry name" value="Actin-like ATPase domain"/>
    <property type="match status" value="2"/>
</dbReference>
<name>A0ABV0Q064_9TELE</name>
<feature type="non-terminal residue" evidence="1">
    <location>
        <position position="1"/>
    </location>
</feature>
<evidence type="ECO:0000313" key="1">
    <source>
        <dbReference type="EMBL" id="MEQ2189185.1"/>
    </source>
</evidence>
<dbReference type="PANTHER" id="PTHR14187:SF5">
    <property type="entry name" value="HEAT SHOCK 70 KDA PROTEIN 12A"/>
    <property type="match status" value="1"/>
</dbReference>
<accession>A0ABV0Q064</accession>
<dbReference type="Gene3D" id="3.30.420.40">
    <property type="match status" value="2"/>
</dbReference>
<dbReference type="Proteomes" id="UP001476798">
    <property type="component" value="Unassembled WGS sequence"/>
</dbReference>
<protein>
    <submittedName>
        <fullName evidence="1">Uncharacterized protein</fullName>
    </submittedName>
</protein>
<organism evidence="1 2">
    <name type="scientific">Goodea atripinnis</name>
    <dbReference type="NCBI Taxonomy" id="208336"/>
    <lineage>
        <taxon>Eukaryota</taxon>
        <taxon>Metazoa</taxon>
        <taxon>Chordata</taxon>
        <taxon>Craniata</taxon>
        <taxon>Vertebrata</taxon>
        <taxon>Euteleostomi</taxon>
        <taxon>Actinopterygii</taxon>
        <taxon>Neopterygii</taxon>
        <taxon>Teleostei</taxon>
        <taxon>Neoteleostei</taxon>
        <taxon>Acanthomorphata</taxon>
        <taxon>Ovalentaria</taxon>
        <taxon>Atherinomorphae</taxon>
        <taxon>Cyprinodontiformes</taxon>
        <taxon>Goodeidae</taxon>
        <taxon>Goodea</taxon>
    </lineage>
</organism>
<dbReference type="PANTHER" id="PTHR14187">
    <property type="entry name" value="ALPHA KINASE/ELONGATION FACTOR 2 KINASE"/>
    <property type="match status" value="1"/>
</dbReference>
<gene>
    <name evidence="1" type="ORF">GOODEAATRI_022640</name>
</gene>
<proteinExistence type="predicted"/>